<dbReference type="Proteomes" id="UP001057753">
    <property type="component" value="Unassembled WGS sequence"/>
</dbReference>
<dbReference type="CDD" id="cd06130">
    <property type="entry name" value="DNA_pol_III_epsilon_like"/>
    <property type="match status" value="1"/>
</dbReference>
<dbReference type="GO" id="GO:0005829">
    <property type="term" value="C:cytosol"/>
    <property type="evidence" value="ECO:0007669"/>
    <property type="project" value="TreeGrafter"/>
</dbReference>
<name>A0A9Q4B119_SALAG</name>
<dbReference type="RefSeq" id="WP_257821018.1">
    <property type="nucleotide sequence ID" value="NZ_JABXYM010000001.1"/>
</dbReference>
<accession>A0A9Q4B119</accession>
<dbReference type="AlphaFoldDB" id="A0A9Q4B119"/>
<organism evidence="5 6">
    <name type="scientific">Salipaludibacillus agaradhaerens</name>
    <name type="common">Bacillus agaradhaerens</name>
    <dbReference type="NCBI Taxonomy" id="76935"/>
    <lineage>
        <taxon>Bacteria</taxon>
        <taxon>Bacillati</taxon>
        <taxon>Bacillota</taxon>
        <taxon>Bacilli</taxon>
        <taxon>Bacillales</taxon>
        <taxon>Bacillaceae</taxon>
    </lineage>
</organism>
<evidence type="ECO:0000259" key="4">
    <source>
        <dbReference type="SMART" id="SM00479"/>
    </source>
</evidence>
<protein>
    <submittedName>
        <fullName evidence="5">3'-5' exonuclease</fullName>
    </submittedName>
</protein>
<sequence>MNFIAIDFETASRQRDSACAIGLVQVIDDCIVDEVYTLIRPKNSYFDPFCEKVHGITWEDVKNAPLFIDVWSDLAHYFENSLVVAHNASFDISVLKSSLQANGLPYPSMLYNCTVAIAKKTWPEFYNFKLNTIAAELDMTFNHHHALDDAQVAAQIVLKAAEIHNTFENDAFFEKIKLYNGILSPGLSLTPAMNKKKQLAT</sequence>
<dbReference type="SUPFAM" id="SSF53098">
    <property type="entry name" value="Ribonuclease H-like"/>
    <property type="match status" value="1"/>
</dbReference>
<evidence type="ECO:0000256" key="2">
    <source>
        <dbReference type="ARBA" id="ARBA00022801"/>
    </source>
</evidence>
<feature type="domain" description="Exonuclease" evidence="4">
    <location>
        <begin position="2"/>
        <end position="166"/>
    </location>
</feature>
<evidence type="ECO:0000256" key="1">
    <source>
        <dbReference type="ARBA" id="ARBA00022722"/>
    </source>
</evidence>
<dbReference type="GO" id="GO:0008408">
    <property type="term" value="F:3'-5' exonuclease activity"/>
    <property type="evidence" value="ECO:0007669"/>
    <property type="project" value="TreeGrafter"/>
</dbReference>
<dbReference type="InterPro" id="IPR036397">
    <property type="entry name" value="RNaseH_sf"/>
</dbReference>
<keyword evidence="3 5" id="KW-0269">Exonuclease</keyword>
<proteinExistence type="predicted"/>
<comment type="caution">
    <text evidence="5">The sequence shown here is derived from an EMBL/GenBank/DDBJ whole genome shotgun (WGS) entry which is preliminary data.</text>
</comment>
<dbReference type="Pfam" id="PF00929">
    <property type="entry name" value="RNase_T"/>
    <property type="match status" value="1"/>
</dbReference>
<dbReference type="FunFam" id="3.30.420.10:FF:000045">
    <property type="entry name" value="3'-5' exonuclease DinG"/>
    <property type="match status" value="1"/>
</dbReference>
<dbReference type="InterPro" id="IPR013520">
    <property type="entry name" value="Ribonucl_H"/>
</dbReference>
<dbReference type="PANTHER" id="PTHR30231:SF42">
    <property type="entry name" value="EXONUCLEASE"/>
    <property type="match status" value="1"/>
</dbReference>
<keyword evidence="6" id="KW-1185">Reference proteome</keyword>
<reference evidence="5" key="1">
    <citation type="submission" date="2020-06" db="EMBL/GenBank/DDBJ databases">
        <title>Insight into the genomes of haloalkaliphilic bacilli from Kenyan soda lakes.</title>
        <authorList>
            <person name="Mwirichia R."/>
            <person name="Villamizar G.C."/>
            <person name="Poehlein A."/>
            <person name="Mugweru J."/>
            <person name="Kipnyargis A."/>
            <person name="Kiplimo D."/>
            <person name="Orwa P."/>
            <person name="Daniel R."/>
        </authorList>
    </citation>
    <scope>NUCLEOTIDE SEQUENCE</scope>
    <source>
        <strain evidence="5">B1096_S55</strain>
    </source>
</reference>
<evidence type="ECO:0000256" key="3">
    <source>
        <dbReference type="ARBA" id="ARBA00022839"/>
    </source>
</evidence>
<dbReference type="GO" id="GO:0003676">
    <property type="term" value="F:nucleic acid binding"/>
    <property type="evidence" value="ECO:0007669"/>
    <property type="project" value="InterPro"/>
</dbReference>
<gene>
    <name evidence="5" type="ORF">HXA33_07545</name>
</gene>
<evidence type="ECO:0000313" key="5">
    <source>
        <dbReference type="EMBL" id="MCR6096403.1"/>
    </source>
</evidence>
<dbReference type="Gene3D" id="3.30.420.10">
    <property type="entry name" value="Ribonuclease H-like superfamily/Ribonuclease H"/>
    <property type="match status" value="1"/>
</dbReference>
<dbReference type="PANTHER" id="PTHR30231">
    <property type="entry name" value="DNA POLYMERASE III SUBUNIT EPSILON"/>
    <property type="match status" value="1"/>
</dbReference>
<dbReference type="SMART" id="SM00479">
    <property type="entry name" value="EXOIII"/>
    <property type="match status" value="1"/>
</dbReference>
<dbReference type="EMBL" id="JABXYM010000001">
    <property type="protein sequence ID" value="MCR6096403.1"/>
    <property type="molecule type" value="Genomic_DNA"/>
</dbReference>
<keyword evidence="2" id="KW-0378">Hydrolase</keyword>
<evidence type="ECO:0000313" key="6">
    <source>
        <dbReference type="Proteomes" id="UP001057753"/>
    </source>
</evidence>
<dbReference type="InterPro" id="IPR012337">
    <property type="entry name" value="RNaseH-like_sf"/>
</dbReference>
<keyword evidence="1" id="KW-0540">Nuclease</keyword>